<organism evidence="3 4">
    <name type="scientific">Thermus thermamylovorans</name>
    <dbReference type="NCBI Taxonomy" id="2509362"/>
    <lineage>
        <taxon>Bacteria</taxon>
        <taxon>Thermotogati</taxon>
        <taxon>Deinococcota</taxon>
        <taxon>Deinococci</taxon>
        <taxon>Thermales</taxon>
        <taxon>Thermaceae</taxon>
        <taxon>Thermus</taxon>
    </lineage>
</organism>
<evidence type="ECO:0000256" key="2">
    <source>
        <dbReference type="SAM" id="Phobius"/>
    </source>
</evidence>
<dbReference type="AlphaFoldDB" id="A0A4Q9AV51"/>
<keyword evidence="2" id="KW-0472">Membrane</keyword>
<dbReference type="RefSeq" id="WP_130842750.1">
    <property type="nucleotide sequence ID" value="NZ_SIJL01000031.1"/>
</dbReference>
<keyword evidence="2" id="KW-1133">Transmembrane helix</keyword>
<keyword evidence="4" id="KW-1185">Reference proteome</keyword>
<keyword evidence="1" id="KW-0175">Coiled coil</keyword>
<gene>
    <name evidence="3" type="ORF">ETP66_11600</name>
</gene>
<proteinExistence type="predicted"/>
<comment type="caution">
    <text evidence="3">The sequence shown here is derived from an EMBL/GenBank/DDBJ whole genome shotgun (WGS) entry which is preliminary data.</text>
</comment>
<feature type="coiled-coil region" evidence="1">
    <location>
        <begin position="115"/>
        <end position="149"/>
    </location>
</feature>
<dbReference type="Proteomes" id="UP000292858">
    <property type="component" value="Unassembled WGS sequence"/>
</dbReference>
<feature type="non-terminal residue" evidence="3">
    <location>
        <position position="194"/>
    </location>
</feature>
<evidence type="ECO:0000256" key="1">
    <source>
        <dbReference type="SAM" id="Coils"/>
    </source>
</evidence>
<feature type="transmembrane region" description="Helical" evidence="2">
    <location>
        <begin position="168"/>
        <end position="186"/>
    </location>
</feature>
<evidence type="ECO:0000313" key="4">
    <source>
        <dbReference type="Proteomes" id="UP000292858"/>
    </source>
</evidence>
<feature type="coiled-coil region" evidence="1">
    <location>
        <begin position="1"/>
        <end position="63"/>
    </location>
</feature>
<dbReference type="EMBL" id="SIJL01000031">
    <property type="protein sequence ID" value="TBH14847.1"/>
    <property type="molecule type" value="Genomic_DNA"/>
</dbReference>
<accession>A0A4Q9AV51</accession>
<sequence length="194" mass="22916">MKEERNFLELLEQEVDAYRKSLRQALKVSEELAGILEAAKKTYQSLEERLQGLQELVARGGEDLDRFRQEWEESRRGIEEWRRKLEEQVLEHLKESQNRLSEIQHLTFKRLDRVEDQLGQQKAELEGRMKGLEDRMDEVGQQVNHMEQKLLARHLEMMRKITGLQRQIFILGGILGFLALGAYFLGRYPPFGYS</sequence>
<protein>
    <submittedName>
        <fullName evidence="3">Uncharacterized protein</fullName>
    </submittedName>
</protein>
<keyword evidence="2" id="KW-0812">Transmembrane</keyword>
<dbReference type="OrthoDB" id="9826842at2"/>
<name>A0A4Q9AV51_9DEIN</name>
<evidence type="ECO:0000313" key="3">
    <source>
        <dbReference type="EMBL" id="TBH14847.1"/>
    </source>
</evidence>
<reference evidence="3 4" key="1">
    <citation type="submission" date="2019-02" db="EMBL/GenBank/DDBJ databases">
        <title>Thermus sp. a novel from hot spring.</title>
        <authorList>
            <person name="Zhao Z."/>
        </authorList>
    </citation>
    <scope>NUCLEOTIDE SEQUENCE [LARGE SCALE GENOMIC DNA]</scope>
    <source>
        <strain evidence="3 4">CFH 72773T</strain>
    </source>
</reference>